<dbReference type="GO" id="GO:0016020">
    <property type="term" value="C:membrane"/>
    <property type="evidence" value="ECO:0007669"/>
    <property type="project" value="UniProtKB-SubCell"/>
</dbReference>
<dbReference type="EMBL" id="AYZQ01000003">
    <property type="protein sequence ID" value="KRM71748.1"/>
    <property type="molecule type" value="Genomic_DNA"/>
</dbReference>
<feature type="transmembrane region" description="Helical" evidence="5">
    <location>
        <begin position="110"/>
        <end position="132"/>
    </location>
</feature>
<dbReference type="RefSeq" id="WP_162259771.1">
    <property type="nucleotide sequence ID" value="NZ_AYZQ01000003.1"/>
</dbReference>
<dbReference type="PANTHER" id="PTHR37306">
    <property type="entry name" value="COLICIN V PRODUCTION PROTEIN"/>
    <property type="match status" value="1"/>
</dbReference>
<gene>
    <name evidence="6" type="ORF">FC34_GL001407</name>
</gene>
<feature type="transmembrane region" description="Helical" evidence="5">
    <location>
        <begin position="27"/>
        <end position="54"/>
    </location>
</feature>
<keyword evidence="4 5" id="KW-0472">Membrane</keyword>
<evidence type="ECO:0000313" key="6">
    <source>
        <dbReference type="EMBL" id="KRM71748.1"/>
    </source>
</evidence>
<dbReference type="Pfam" id="PF02674">
    <property type="entry name" value="Colicin_V"/>
    <property type="match status" value="1"/>
</dbReference>
<feature type="transmembrane region" description="Helical" evidence="5">
    <location>
        <begin position="66"/>
        <end position="90"/>
    </location>
</feature>
<evidence type="ECO:0000256" key="3">
    <source>
        <dbReference type="ARBA" id="ARBA00022989"/>
    </source>
</evidence>
<dbReference type="InterPro" id="IPR003825">
    <property type="entry name" value="Colicin-V_CvpA"/>
</dbReference>
<reference evidence="6 7" key="1">
    <citation type="journal article" date="2015" name="Genome Announc.">
        <title>Expanding the biotechnology potential of lactobacilli through comparative genomics of 213 strains and associated genera.</title>
        <authorList>
            <person name="Sun Z."/>
            <person name="Harris H.M."/>
            <person name="McCann A."/>
            <person name="Guo C."/>
            <person name="Argimon S."/>
            <person name="Zhang W."/>
            <person name="Yang X."/>
            <person name="Jeffery I.B."/>
            <person name="Cooney J.C."/>
            <person name="Kagawa T.F."/>
            <person name="Liu W."/>
            <person name="Song Y."/>
            <person name="Salvetti E."/>
            <person name="Wrobel A."/>
            <person name="Rasinkangas P."/>
            <person name="Parkhill J."/>
            <person name="Rea M.C."/>
            <person name="O'Sullivan O."/>
            <person name="Ritari J."/>
            <person name="Douillard F.P."/>
            <person name="Paul Ross R."/>
            <person name="Yang R."/>
            <person name="Briner A.E."/>
            <person name="Felis G.E."/>
            <person name="de Vos W.M."/>
            <person name="Barrangou R."/>
            <person name="Klaenhammer T.R."/>
            <person name="Caufield P.W."/>
            <person name="Cui Y."/>
            <person name="Zhang H."/>
            <person name="O'Toole P.W."/>
        </authorList>
    </citation>
    <scope>NUCLEOTIDE SEQUENCE [LARGE SCALE GENOMIC DNA]</scope>
    <source>
        <strain evidence="6 7">DSM 23927</strain>
    </source>
</reference>
<keyword evidence="3 5" id="KW-1133">Transmembrane helix</keyword>
<dbReference type="GO" id="GO:0009403">
    <property type="term" value="P:toxin biosynthetic process"/>
    <property type="evidence" value="ECO:0007669"/>
    <property type="project" value="InterPro"/>
</dbReference>
<comment type="caution">
    <text evidence="6">The sequence shown here is derived from an EMBL/GenBank/DDBJ whole genome shotgun (WGS) entry which is preliminary data.</text>
</comment>
<dbReference type="PATRIC" id="fig|1423727.3.peg.1426"/>
<comment type="subcellular location">
    <subcellularLocation>
        <location evidence="1">Membrane</location>
        <topology evidence="1">Multi-pass membrane protein</topology>
    </subcellularLocation>
</comment>
<dbReference type="AlphaFoldDB" id="A0A0R2B196"/>
<evidence type="ECO:0000256" key="1">
    <source>
        <dbReference type="ARBA" id="ARBA00004141"/>
    </source>
</evidence>
<dbReference type="Proteomes" id="UP000051672">
    <property type="component" value="Unassembled WGS sequence"/>
</dbReference>
<accession>A0A0R2B196</accession>
<evidence type="ECO:0000313" key="7">
    <source>
        <dbReference type="Proteomes" id="UP000051672"/>
    </source>
</evidence>
<sequence>MAIVILSGIIIVWLLLAAVGGYHRGVVAVILSLIGNILAIAVALGGASGLASWFQNLNQSAGVQAPSMTAVIIAFFVILIVARLLVRVVISWTRILTHLPVVRQINGLAGMVLSGGMHYLIISLVLGVLLIAPGANLLDQYAESPVAQFVTKNSPFHDELGNWLQTPSDDGTVPATTNV</sequence>
<keyword evidence="7" id="KW-1185">Reference proteome</keyword>
<keyword evidence="2 5" id="KW-0812">Transmembrane</keyword>
<evidence type="ECO:0008006" key="8">
    <source>
        <dbReference type="Google" id="ProtNLM"/>
    </source>
</evidence>
<name>A0A0R2B196_9LACO</name>
<dbReference type="STRING" id="1423727.FC34_GL001407"/>
<protein>
    <recommendedName>
        <fullName evidence="8">Membrane ancor connecting MutS2 with cell-division Z-ring</fullName>
    </recommendedName>
</protein>
<evidence type="ECO:0000256" key="2">
    <source>
        <dbReference type="ARBA" id="ARBA00022692"/>
    </source>
</evidence>
<dbReference type="PANTHER" id="PTHR37306:SF1">
    <property type="entry name" value="COLICIN V PRODUCTION PROTEIN"/>
    <property type="match status" value="1"/>
</dbReference>
<organism evidence="6 7">
    <name type="scientific">Lacticaseibacillus brantae DSM 23927</name>
    <dbReference type="NCBI Taxonomy" id="1423727"/>
    <lineage>
        <taxon>Bacteria</taxon>
        <taxon>Bacillati</taxon>
        <taxon>Bacillota</taxon>
        <taxon>Bacilli</taxon>
        <taxon>Lactobacillales</taxon>
        <taxon>Lactobacillaceae</taxon>
        <taxon>Lacticaseibacillus</taxon>
    </lineage>
</organism>
<proteinExistence type="predicted"/>
<evidence type="ECO:0000256" key="5">
    <source>
        <dbReference type="SAM" id="Phobius"/>
    </source>
</evidence>
<evidence type="ECO:0000256" key="4">
    <source>
        <dbReference type="ARBA" id="ARBA00023136"/>
    </source>
</evidence>